<dbReference type="Gene3D" id="1.25.40.20">
    <property type="entry name" value="Ankyrin repeat-containing domain"/>
    <property type="match status" value="1"/>
</dbReference>
<accession>A0A835ZBW5</accession>
<name>A0A835ZBW5_9STRA</name>
<sequence>MTSHANLSLHAAQGASGSVARSLAPATDLGGTAYGCMTPCSAARLRERLLIKLFCSKQQSQQPLDATLRCALPRRVQPLSLREVAQAFTLAGAPLSEQGAAVLADAAGSFLPTTSRACVDGAALERFLRTGKGSRAAAAASAQPVASACAAAAAAMRGGDALSPAARRPSKKCKLEATEPSASPTAAPEQLPGDVVMQAVCEHGGCVGPSAACGCAAAAAKQHGVQPGEMVNGPPCGSGSSSSGFGANANAEQTRRTLQEKRTSQGAAHASGAGAERCSQGEAEQLALACAAAKRGDVATLKAAARRGVDLRRAEPAFGRSCLYYACHCGHVRALEYLLLNCYGGAENVPAVELWECRKNALNAAVRSLLEGGGGVPRGAPAAALQVEVGKARGSSSAAEGDDECALGLHDLFGGDDGGS</sequence>
<proteinExistence type="predicted"/>
<dbReference type="InterPro" id="IPR002110">
    <property type="entry name" value="Ankyrin_rpt"/>
</dbReference>
<feature type="region of interest" description="Disordered" evidence="1">
    <location>
        <begin position="231"/>
        <end position="274"/>
    </location>
</feature>
<keyword evidence="3" id="KW-1185">Reference proteome</keyword>
<dbReference type="SUPFAM" id="SSF48403">
    <property type="entry name" value="Ankyrin repeat"/>
    <property type="match status" value="1"/>
</dbReference>
<dbReference type="InterPro" id="IPR036770">
    <property type="entry name" value="Ankyrin_rpt-contain_sf"/>
</dbReference>
<dbReference type="Proteomes" id="UP000664859">
    <property type="component" value="Unassembled WGS sequence"/>
</dbReference>
<evidence type="ECO:0000313" key="2">
    <source>
        <dbReference type="EMBL" id="KAG5190228.1"/>
    </source>
</evidence>
<protein>
    <submittedName>
        <fullName evidence="2">Uncharacterized protein</fullName>
    </submittedName>
</protein>
<feature type="compositionally biased region" description="Low complexity" evidence="1">
    <location>
        <begin position="178"/>
        <end position="189"/>
    </location>
</feature>
<gene>
    <name evidence="2" type="ORF">JKP88DRAFT_266991</name>
</gene>
<reference evidence="2" key="1">
    <citation type="submission" date="2021-02" db="EMBL/GenBank/DDBJ databases">
        <title>First Annotated Genome of the Yellow-green Alga Tribonema minus.</title>
        <authorList>
            <person name="Mahan K.M."/>
        </authorList>
    </citation>
    <scope>NUCLEOTIDE SEQUENCE</scope>
    <source>
        <strain evidence="2">UTEX B ZZ1240</strain>
    </source>
</reference>
<feature type="region of interest" description="Disordered" evidence="1">
    <location>
        <begin position="162"/>
        <end position="190"/>
    </location>
</feature>
<organism evidence="2 3">
    <name type="scientific">Tribonema minus</name>
    <dbReference type="NCBI Taxonomy" id="303371"/>
    <lineage>
        <taxon>Eukaryota</taxon>
        <taxon>Sar</taxon>
        <taxon>Stramenopiles</taxon>
        <taxon>Ochrophyta</taxon>
        <taxon>PX clade</taxon>
        <taxon>Xanthophyceae</taxon>
        <taxon>Tribonematales</taxon>
        <taxon>Tribonemataceae</taxon>
        <taxon>Tribonema</taxon>
    </lineage>
</organism>
<dbReference type="EMBL" id="JAFCMP010000037">
    <property type="protein sequence ID" value="KAG5190228.1"/>
    <property type="molecule type" value="Genomic_DNA"/>
</dbReference>
<evidence type="ECO:0000256" key="1">
    <source>
        <dbReference type="SAM" id="MobiDB-lite"/>
    </source>
</evidence>
<dbReference type="Pfam" id="PF13637">
    <property type="entry name" value="Ank_4"/>
    <property type="match status" value="1"/>
</dbReference>
<evidence type="ECO:0000313" key="3">
    <source>
        <dbReference type="Proteomes" id="UP000664859"/>
    </source>
</evidence>
<comment type="caution">
    <text evidence="2">The sequence shown here is derived from an EMBL/GenBank/DDBJ whole genome shotgun (WGS) entry which is preliminary data.</text>
</comment>
<feature type="compositionally biased region" description="Basic and acidic residues" evidence="1">
    <location>
        <begin position="253"/>
        <end position="263"/>
    </location>
</feature>
<dbReference type="AlphaFoldDB" id="A0A835ZBW5"/>